<accession>A0A0V0GQ99</accession>
<proteinExistence type="predicted"/>
<reference evidence="1" key="1">
    <citation type="submission" date="2015-12" db="EMBL/GenBank/DDBJ databases">
        <title>Gene expression during late stages of embryo sac development: a critical building block for successful pollen-pistil interactions.</title>
        <authorList>
            <person name="Liu Y."/>
            <person name="Joly V."/>
            <person name="Sabar M."/>
            <person name="Matton D.P."/>
        </authorList>
    </citation>
    <scope>NUCLEOTIDE SEQUENCE</scope>
</reference>
<protein>
    <submittedName>
        <fullName evidence="1">Putative ovule protein</fullName>
    </submittedName>
</protein>
<dbReference type="AlphaFoldDB" id="A0A0V0GQ99"/>
<dbReference type="EMBL" id="GEDG01034141">
    <property type="protein sequence ID" value="JAP09881.1"/>
    <property type="molecule type" value="Transcribed_RNA"/>
</dbReference>
<organism evidence="1">
    <name type="scientific">Solanum chacoense</name>
    <name type="common">Chaco potato</name>
    <dbReference type="NCBI Taxonomy" id="4108"/>
    <lineage>
        <taxon>Eukaryota</taxon>
        <taxon>Viridiplantae</taxon>
        <taxon>Streptophyta</taxon>
        <taxon>Embryophyta</taxon>
        <taxon>Tracheophyta</taxon>
        <taxon>Spermatophyta</taxon>
        <taxon>Magnoliopsida</taxon>
        <taxon>eudicotyledons</taxon>
        <taxon>Gunneridae</taxon>
        <taxon>Pentapetalae</taxon>
        <taxon>asterids</taxon>
        <taxon>lamiids</taxon>
        <taxon>Solanales</taxon>
        <taxon>Solanaceae</taxon>
        <taxon>Solanoideae</taxon>
        <taxon>Solaneae</taxon>
        <taxon>Solanum</taxon>
    </lineage>
</organism>
<evidence type="ECO:0000313" key="1">
    <source>
        <dbReference type="EMBL" id="JAP09881.1"/>
    </source>
</evidence>
<name>A0A0V0GQ99_SOLCH</name>
<sequence>MFVALLLASELHDVIYSNYIRSNIMLFLLSCPLELLGSQNFWAMAQACKGWCSLCVKLASF</sequence>